<dbReference type="HOGENOM" id="CLU_028840_1_3_1"/>
<keyword evidence="3" id="KW-1185">Reference proteome</keyword>
<dbReference type="EMBL" id="DS268565">
    <property type="protein sequence ID" value="EFO90267.1"/>
    <property type="molecule type" value="Genomic_DNA"/>
</dbReference>
<evidence type="ECO:0000313" key="2">
    <source>
        <dbReference type="EMBL" id="EFO90267.1"/>
    </source>
</evidence>
<proteinExistence type="predicted"/>
<accession>E3N9E6</accession>
<dbReference type="InterPro" id="IPR012885">
    <property type="entry name" value="F-box_Sdz-33"/>
</dbReference>
<feature type="domain" description="Sdz-33 F-box" evidence="1">
    <location>
        <begin position="165"/>
        <end position="226"/>
    </location>
</feature>
<sequence>MFGTIVSLPHIMGGASFQGLCESHFFRFFISLVSSKTKNLVTSLGLRADRVDIRIDRLNEVVVHTQAPYLNLTLRPFTLLEFKDWMNHIRTIFCFTSPANVLQRMLFFQNSVRFTVQSLKDAIGNVSDLFLSRQLTDVMSRNVLKHFNTPSTLFLYRNPFEEVSEIQKIFIQNFKTISFHDVYSLDDMLLVNSESVQFTKPISQKRFNRFVKHWIRGSNPRLQYLYTPINKTDVASGEVYLEGIRCMEMSQDAKREIRQKHKFSVNADMIQIRRNDGTPAVIATNDTQRRLHMFLIVLH</sequence>
<dbReference type="OrthoDB" id="10577452at2759"/>
<dbReference type="Proteomes" id="UP000008281">
    <property type="component" value="Unassembled WGS sequence"/>
</dbReference>
<dbReference type="PANTHER" id="PTHR22899">
    <property type="entry name" value="CYCLIN-RELATED F-BOX FAMILY"/>
    <property type="match status" value="1"/>
</dbReference>
<dbReference type="PANTHER" id="PTHR22899:SF0">
    <property type="entry name" value="F-BOX ASSOCIATED DOMAIN-CONTAINING PROTEIN-RELATED"/>
    <property type="match status" value="1"/>
</dbReference>
<dbReference type="InterPro" id="IPR053222">
    <property type="entry name" value="Zygotic_Embryogenesis-Asso"/>
</dbReference>
<dbReference type="AlphaFoldDB" id="E3N9E6"/>
<name>E3N9E6_CAERE</name>
<evidence type="ECO:0000259" key="1">
    <source>
        <dbReference type="Pfam" id="PF07735"/>
    </source>
</evidence>
<dbReference type="InParanoid" id="E3N9E6"/>
<evidence type="ECO:0000313" key="3">
    <source>
        <dbReference type="Proteomes" id="UP000008281"/>
    </source>
</evidence>
<organism evidence="3">
    <name type="scientific">Caenorhabditis remanei</name>
    <name type="common">Caenorhabditis vulgaris</name>
    <dbReference type="NCBI Taxonomy" id="31234"/>
    <lineage>
        <taxon>Eukaryota</taxon>
        <taxon>Metazoa</taxon>
        <taxon>Ecdysozoa</taxon>
        <taxon>Nematoda</taxon>
        <taxon>Chromadorea</taxon>
        <taxon>Rhabditida</taxon>
        <taxon>Rhabditina</taxon>
        <taxon>Rhabditomorpha</taxon>
        <taxon>Rhabditoidea</taxon>
        <taxon>Rhabditidae</taxon>
        <taxon>Peloderinae</taxon>
        <taxon>Caenorhabditis</taxon>
    </lineage>
</organism>
<gene>
    <name evidence="2" type="ORF">CRE_23082</name>
</gene>
<protein>
    <recommendedName>
        <fullName evidence="1">Sdz-33 F-box domain-containing protein</fullName>
    </recommendedName>
</protein>
<dbReference type="OMA" id="LCESHFF"/>
<dbReference type="Pfam" id="PF07735">
    <property type="entry name" value="FBA_2"/>
    <property type="match status" value="1"/>
</dbReference>
<reference evidence="2" key="1">
    <citation type="submission" date="2007-07" db="EMBL/GenBank/DDBJ databases">
        <title>PCAP assembly of the Caenorhabditis remanei genome.</title>
        <authorList>
            <consortium name="The Caenorhabditis remanei Sequencing Consortium"/>
            <person name="Wilson R.K."/>
        </authorList>
    </citation>
    <scope>NUCLEOTIDE SEQUENCE [LARGE SCALE GENOMIC DNA]</scope>
    <source>
        <strain evidence="2">PB4641</strain>
    </source>
</reference>